<dbReference type="InterPro" id="IPR011990">
    <property type="entry name" value="TPR-like_helical_dom_sf"/>
</dbReference>
<sequence>MANWPQTAISDESLLGPVQPSQDFDLGQGALDDAAFLLGIPENASSNGTTPRITRAEWDRHKEVIVAKFPYKTLPDLMKHMNEVKQQWKKKLREWNLTKNLSHKVTRFIGKRGQSRQKEGEKTKFLLRGEPVPIDKFKRHMQAYEHPSKSLTGSTPDGLTYLTYKSPTFARPSIPIPTQTAPVAAPQDPVPMAPPQAPFIHPNVETGLDQVQMAFWNGRDLDDLLKDARHACQLALKGEYMSAKPIFMECLDGLEVVLAPTHATFLSVLQQYVSFAVGHKDFDEATARVHKSYNDHKERLGLHDKKVWQCLARLGLLYYSRGLSSQAYHMLINARQGLLVATSGNMEEAYNCVHDTVKAIISISIKHDDFDEAERELLNLIAQAESLGEAYQDDALRHKHDLVHLYHDNCWDKLRDFYETTGQRDKLEGLFPKLENLLSKAGFLGSDYQTLLTFKQNMVNSFLTLDQYEKAEWWLLRVQDEAEHHSFERVSINMRLASLCFQMEKSDDGVAMLKEAQSIGKDLFSEDHTFHSLVAQCISDRKVSGRCCPECYVNPPGKKRKLKSEVHKFIGSESDIDYPMLSELLKPDDEQDGHDDHEVGHGEEGEGYDEQHEEDEQGDETAEE</sequence>
<reference evidence="2" key="2">
    <citation type="submission" date="2020-05" db="EMBL/GenBank/DDBJ databases">
        <authorList>
            <person name="Kim H.-S."/>
            <person name="Proctor R.H."/>
            <person name="Brown D.W."/>
        </authorList>
    </citation>
    <scope>NUCLEOTIDE SEQUENCE</scope>
    <source>
        <strain evidence="2">NRRL 45417</strain>
    </source>
</reference>
<feature type="compositionally biased region" description="Acidic residues" evidence="1">
    <location>
        <begin position="605"/>
        <end position="624"/>
    </location>
</feature>
<keyword evidence="3" id="KW-1185">Reference proteome</keyword>
<dbReference type="Gene3D" id="1.25.40.10">
    <property type="entry name" value="Tetratricopeptide repeat domain"/>
    <property type="match status" value="2"/>
</dbReference>
<accession>A0A8H4WZH5</accession>
<dbReference type="Proteomes" id="UP000604273">
    <property type="component" value="Unassembled WGS sequence"/>
</dbReference>
<feature type="compositionally biased region" description="Basic and acidic residues" evidence="1">
    <location>
        <begin position="594"/>
        <end position="604"/>
    </location>
</feature>
<proteinExistence type="predicted"/>
<evidence type="ECO:0000256" key="1">
    <source>
        <dbReference type="SAM" id="MobiDB-lite"/>
    </source>
</evidence>
<name>A0A8H4WZH5_9HYPO</name>
<evidence type="ECO:0000313" key="2">
    <source>
        <dbReference type="EMBL" id="KAF4955700.1"/>
    </source>
</evidence>
<evidence type="ECO:0000313" key="3">
    <source>
        <dbReference type="Proteomes" id="UP000604273"/>
    </source>
</evidence>
<reference evidence="2" key="1">
    <citation type="journal article" date="2020" name="BMC Genomics">
        <title>Correction to: Identification and distribution of gene clusters required for synthesis of sphingolipid metabolism inhibitors in diverse species of the filamentous fungus Fusarium.</title>
        <authorList>
            <person name="Kim H.S."/>
            <person name="Lohmar J.M."/>
            <person name="Busman M."/>
            <person name="Brown D.W."/>
            <person name="Naumann T.A."/>
            <person name="Divon H.H."/>
            <person name="Lysoe E."/>
            <person name="Uhlig S."/>
            <person name="Proctor R.H."/>
        </authorList>
    </citation>
    <scope>NUCLEOTIDE SEQUENCE</scope>
    <source>
        <strain evidence="2">NRRL 45417</strain>
    </source>
</reference>
<feature type="region of interest" description="Disordered" evidence="1">
    <location>
        <begin position="579"/>
        <end position="624"/>
    </location>
</feature>
<comment type="caution">
    <text evidence="2">The sequence shown here is derived from an EMBL/GenBank/DDBJ whole genome shotgun (WGS) entry which is preliminary data.</text>
</comment>
<dbReference type="AlphaFoldDB" id="A0A8H4WZH5"/>
<dbReference type="OrthoDB" id="5308957at2759"/>
<organism evidence="2 3">
    <name type="scientific">Fusarium gaditjirri</name>
    <dbReference type="NCBI Taxonomy" id="282569"/>
    <lineage>
        <taxon>Eukaryota</taxon>
        <taxon>Fungi</taxon>
        <taxon>Dikarya</taxon>
        <taxon>Ascomycota</taxon>
        <taxon>Pezizomycotina</taxon>
        <taxon>Sordariomycetes</taxon>
        <taxon>Hypocreomycetidae</taxon>
        <taxon>Hypocreales</taxon>
        <taxon>Nectriaceae</taxon>
        <taxon>Fusarium</taxon>
        <taxon>Fusarium nisikadoi species complex</taxon>
    </lineage>
</organism>
<evidence type="ECO:0008006" key="4">
    <source>
        <dbReference type="Google" id="ProtNLM"/>
    </source>
</evidence>
<gene>
    <name evidence="2" type="ORF">FGADI_4393</name>
</gene>
<protein>
    <recommendedName>
        <fullName evidence="4">Clr5 domain-containing protein</fullName>
    </recommendedName>
</protein>
<dbReference type="EMBL" id="JABFAI010000095">
    <property type="protein sequence ID" value="KAF4955700.1"/>
    <property type="molecule type" value="Genomic_DNA"/>
</dbReference>